<dbReference type="InterPro" id="IPR001765">
    <property type="entry name" value="Carbonic_anhydrase"/>
</dbReference>
<reference evidence="8 9" key="1">
    <citation type="submission" date="2019-02" db="EMBL/GenBank/DDBJ databases">
        <title>Genomic Encyclopedia of Archaeal and Bacterial Type Strains, Phase II (KMG-II): from individual species to whole genera.</title>
        <authorList>
            <person name="Goeker M."/>
        </authorList>
    </citation>
    <scope>NUCLEOTIDE SEQUENCE [LARGE SCALE GENOMIC DNA]</scope>
    <source>
        <strain evidence="8 9">DSM 18101</strain>
    </source>
</reference>
<name>A0A4Q7YWI1_9BACT</name>
<feature type="binding site" evidence="6">
    <location>
        <position position="189"/>
    </location>
    <ligand>
        <name>Zn(2+)</name>
        <dbReference type="ChEBI" id="CHEBI:29105"/>
    </ligand>
</feature>
<evidence type="ECO:0000256" key="5">
    <source>
        <dbReference type="ARBA" id="ARBA00048348"/>
    </source>
</evidence>
<dbReference type="SUPFAM" id="SSF53056">
    <property type="entry name" value="beta-carbonic anhydrase, cab"/>
    <property type="match status" value="1"/>
</dbReference>
<keyword evidence="4 7" id="KW-0456">Lyase</keyword>
<evidence type="ECO:0000313" key="8">
    <source>
        <dbReference type="EMBL" id="RZU42060.1"/>
    </source>
</evidence>
<comment type="caution">
    <text evidence="8">The sequence shown here is derived from an EMBL/GenBank/DDBJ whole genome shotgun (WGS) entry which is preliminary data.</text>
</comment>
<dbReference type="Pfam" id="PF00484">
    <property type="entry name" value="Pro_CA"/>
    <property type="match status" value="1"/>
</dbReference>
<feature type="binding site" evidence="6">
    <location>
        <position position="133"/>
    </location>
    <ligand>
        <name>Zn(2+)</name>
        <dbReference type="ChEBI" id="CHEBI:29105"/>
    </ligand>
</feature>
<dbReference type="AlphaFoldDB" id="A0A4Q7YWI1"/>
<dbReference type="PANTHER" id="PTHR11002">
    <property type="entry name" value="CARBONIC ANHYDRASE"/>
    <property type="match status" value="1"/>
</dbReference>
<comment type="function">
    <text evidence="7">Reversible hydration of carbon dioxide.</text>
</comment>
<keyword evidence="3 6" id="KW-0862">Zinc</keyword>
<dbReference type="EMBL" id="SHKW01000001">
    <property type="protein sequence ID" value="RZU42060.1"/>
    <property type="molecule type" value="Genomic_DNA"/>
</dbReference>
<dbReference type="GO" id="GO:0008270">
    <property type="term" value="F:zinc ion binding"/>
    <property type="evidence" value="ECO:0007669"/>
    <property type="project" value="UniProtKB-UniRule"/>
</dbReference>
<evidence type="ECO:0000313" key="9">
    <source>
        <dbReference type="Proteomes" id="UP000292958"/>
    </source>
</evidence>
<protein>
    <recommendedName>
        <fullName evidence="2 7">Carbonic anhydrase</fullName>
        <ecNumber evidence="2 7">4.2.1.1</ecNumber>
    </recommendedName>
    <alternativeName>
        <fullName evidence="7">Carbonate dehydratase</fullName>
    </alternativeName>
</protein>
<accession>A0A4Q7YWI1</accession>
<dbReference type="GO" id="GO:0004089">
    <property type="term" value="F:carbonate dehydratase activity"/>
    <property type="evidence" value="ECO:0007669"/>
    <property type="project" value="UniProtKB-UniRule"/>
</dbReference>
<dbReference type="OrthoDB" id="9769739at2"/>
<sequence length="283" mass="30175">MIRAETSAKPLVTETATHYKVPFPYCVLRWKGYALSQEICEQKAKGNPAVDYSSRRRFLLSAGAAFVAPAFFDTPLDGQSHGPSDRRPDAILNRLVEGNRHFVAGTLTHSGRSPKDFTALALGQNPVAAVLGCADSRVPPEILFDQGVGDLFIIRVAGNYVSGAGASVKGSLEYAVAELGVTLLLVLGHSQCGAVKAAIQHLHDNDALPGAINDLVNTIKPAVLESKDKPGDGLENAIRANVRRSVERLRTLEPVIAPTVRSGKVRVEGAVYDLASGKVQLMS</sequence>
<evidence type="ECO:0000256" key="1">
    <source>
        <dbReference type="ARBA" id="ARBA00006217"/>
    </source>
</evidence>
<organism evidence="8 9">
    <name type="scientific">Edaphobacter modestus</name>
    <dbReference type="NCBI Taxonomy" id="388466"/>
    <lineage>
        <taxon>Bacteria</taxon>
        <taxon>Pseudomonadati</taxon>
        <taxon>Acidobacteriota</taxon>
        <taxon>Terriglobia</taxon>
        <taxon>Terriglobales</taxon>
        <taxon>Acidobacteriaceae</taxon>
        <taxon>Edaphobacter</taxon>
    </lineage>
</organism>
<dbReference type="EC" id="4.2.1.1" evidence="2 7"/>
<comment type="catalytic activity">
    <reaction evidence="5 7">
        <text>hydrogencarbonate + H(+) = CO2 + H2O</text>
        <dbReference type="Rhea" id="RHEA:10748"/>
        <dbReference type="ChEBI" id="CHEBI:15377"/>
        <dbReference type="ChEBI" id="CHEBI:15378"/>
        <dbReference type="ChEBI" id="CHEBI:16526"/>
        <dbReference type="ChEBI" id="CHEBI:17544"/>
        <dbReference type="EC" id="4.2.1.1"/>
    </reaction>
</comment>
<dbReference type="InterPro" id="IPR015892">
    <property type="entry name" value="Carbonic_anhydrase_CS"/>
</dbReference>
<dbReference type="Proteomes" id="UP000292958">
    <property type="component" value="Unassembled WGS sequence"/>
</dbReference>
<dbReference type="GO" id="GO:0015976">
    <property type="term" value="P:carbon utilization"/>
    <property type="evidence" value="ECO:0007669"/>
    <property type="project" value="InterPro"/>
</dbReference>
<dbReference type="InterPro" id="IPR036874">
    <property type="entry name" value="Carbonic_anhydrase_sf"/>
</dbReference>
<comment type="cofactor">
    <cofactor evidence="6">
        <name>Zn(2+)</name>
        <dbReference type="ChEBI" id="CHEBI:29105"/>
    </cofactor>
    <text evidence="6">Binds 1 zinc ion per subunit.</text>
</comment>
<feature type="binding site" evidence="6">
    <location>
        <position position="135"/>
    </location>
    <ligand>
        <name>Zn(2+)</name>
        <dbReference type="ChEBI" id="CHEBI:29105"/>
    </ligand>
</feature>
<evidence type="ECO:0000256" key="6">
    <source>
        <dbReference type="PIRSR" id="PIRSR601765-1"/>
    </source>
</evidence>
<dbReference type="RefSeq" id="WP_130419869.1">
    <property type="nucleotide sequence ID" value="NZ_SHKW01000001.1"/>
</dbReference>
<evidence type="ECO:0000256" key="2">
    <source>
        <dbReference type="ARBA" id="ARBA00012925"/>
    </source>
</evidence>
<gene>
    <name evidence="8" type="ORF">BDD14_3606</name>
</gene>
<dbReference type="PROSITE" id="PS00705">
    <property type="entry name" value="PROK_CO2_ANHYDRASE_2"/>
    <property type="match status" value="1"/>
</dbReference>
<dbReference type="SMART" id="SM00947">
    <property type="entry name" value="Pro_CA"/>
    <property type="match status" value="1"/>
</dbReference>
<dbReference type="PROSITE" id="PS00704">
    <property type="entry name" value="PROK_CO2_ANHYDRASE_1"/>
    <property type="match status" value="1"/>
</dbReference>
<proteinExistence type="inferred from homology"/>
<feature type="binding site" evidence="6">
    <location>
        <position position="192"/>
    </location>
    <ligand>
        <name>Zn(2+)</name>
        <dbReference type="ChEBI" id="CHEBI:29105"/>
    </ligand>
</feature>
<keyword evidence="6" id="KW-0479">Metal-binding</keyword>
<evidence type="ECO:0000256" key="7">
    <source>
        <dbReference type="RuleBase" id="RU003956"/>
    </source>
</evidence>
<keyword evidence="9" id="KW-1185">Reference proteome</keyword>
<evidence type="ECO:0000256" key="3">
    <source>
        <dbReference type="ARBA" id="ARBA00022833"/>
    </source>
</evidence>
<dbReference type="PANTHER" id="PTHR11002:SF79">
    <property type="entry name" value="CARBONIC ANHYDRASE 2"/>
    <property type="match status" value="1"/>
</dbReference>
<evidence type="ECO:0000256" key="4">
    <source>
        <dbReference type="ARBA" id="ARBA00023239"/>
    </source>
</evidence>
<comment type="similarity">
    <text evidence="1 7">Belongs to the beta-class carbonic anhydrase family.</text>
</comment>
<dbReference type="Gene3D" id="3.40.1050.10">
    <property type="entry name" value="Carbonic anhydrase"/>
    <property type="match status" value="1"/>
</dbReference>